<reference evidence="4" key="1">
    <citation type="submission" date="2012-05" db="EMBL/GenBank/DDBJ databases">
        <title>Whole Genome Assembly of Lutzomyia longipalpis.</title>
        <authorList>
            <person name="Richards S."/>
            <person name="Qu C."/>
            <person name="Dillon R."/>
            <person name="Worley K."/>
            <person name="Scherer S."/>
            <person name="Batterton M."/>
            <person name="Taylor A."/>
            <person name="Hawes A."/>
            <person name="Hernandez B."/>
            <person name="Kovar C."/>
            <person name="Mandapat C."/>
            <person name="Pham C."/>
            <person name="Qu C."/>
            <person name="Jing C."/>
            <person name="Bess C."/>
            <person name="Bandaranaike D."/>
            <person name="Ngo D."/>
            <person name="Ongeri F."/>
            <person name="Arias F."/>
            <person name="Lara F."/>
            <person name="Weissenberger G."/>
            <person name="Kamau G."/>
            <person name="Han H."/>
            <person name="Shen H."/>
            <person name="Dinh H."/>
            <person name="Khalil I."/>
            <person name="Jones J."/>
            <person name="Shafer J."/>
            <person name="Jayaseelan J."/>
            <person name="Quiroz J."/>
            <person name="Blankenburg K."/>
            <person name="Nguyen L."/>
            <person name="Jackson L."/>
            <person name="Francisco L."/>
            <person name="Tang L.-Y."/>
            <person name="Pu L.-L."/>
            <person name="Perales L."/>
            <person name="Lorensuhewa L."/>
            <person name="Munidasa M."/>
            <person name="Coyle M."/>
            <person name="Taylor M."/>
            <person name="Puazo M."/>
            <person name="Firestine M."/>
            <person name="Scheel M."/>
            <person name="Javaid M."/>
            <person name="Wang M."/>
            <person name="Li M."/>
            <person name="Tabassum N."/>
            <person name="Saada N."/>
            <person name="Osuji N."/>
            <person name="Aqrawi P."/>
            <person name="Fu Q."/>
            <person name="Thornton R."/>
            <person name="Raj R."/>
            <person name="Goodspeed R."/>
            <person name="Mata R."/>
            <person name="Najjar R."/>
            <person name="Gubbala S."/>
            <person name="Lee S."/>
            <person name="Denson S."/>
            <person name="Patil S."/>
            <person name="Macmil S."/>
            <person name="Qi S."/>
            <person name="Matskevitch T."/>
            <person name="Palculict T."/>
            <person name="Mathew T."/>
            <person name="Vee V."/>
            <person name="Velamala V."/>
            <person name="Korchina V."/>
            <person name="Cai W."/>
            <person name="Liu W."/>
            <person name="Dai W."/>
            <person name="Zou X."/>
            <person name="Zhu Y."/>
            <person name="Zhang Y."/>
            <person name="Wu Y.-Q."/>
            <person name="Xin Y."/>
            <person name="Nazarath L."/>
            <person name="Kovar C."/>
            <person name="Han Y."/>
            <person name="Muzny D."/>
            <person name="Gibbs R."/>
        </authorList>
    </citation>
    <scope>NUCLEOTIDE SEQUENCE [LARGE SCALE GENOMIC DNA]</scope>
    <source>
        <strain evidence="4">Jacobina</strain>
    </source>
</reference>
<feature type="region of interest" description="Disordered" evidence="1">
    <location>
        <begin position="176"/>
        <end position="198"/>
    </location>
</feature>
<accession>A0A1B0CJM5</accession>
<organism evidence="3 4">
    <name type="scientific">Lutzomyia longipalpis</name>
    <name type="common">Sand fly</name>
    <dbReference type="NCBI Taxonomy" id="7200"/>
    <lineage>
        <taxon>Eukaryota</taxon>
        <taxon>Metazoa</taxon>
        <taxon>Ecdysozoa</taxon>
        <taxon>Arthropoda</taxon>
        <taxon>Hexapoda</taxon>
        <taxon>Insecta</taxon>
        <taxon>Pterygota</taxon>
        <taxon>Neoptera</taxon>
        <taxon>Endopterygota</taxon>
        <taxon>Diptera</taxon>
        <taxon>Nematocera</taxon>
        <taxon>Psychodoidea</taxon>
        <taxon>Psychodidae</taxon>
        <taxon>Lutzomyia</taxon>
        <taxon>Lutzomyia</taxon>
    </lineage>
</organism>
<proteinExistence type="predicted"/>
<keyword evidence="4" id="KW-1185">Reference proteome</keyword>
<dbReference type="EMBL" id="AJWK01014748">
    <property type="status" value="NOT_ANNOTATED_CDS"/>
    <property type="molecule type" value="Genomic_DNA"/>
</dbReference>
<name>A0A1B0CJM5_LUTLO</name>
<dbReference type="Proteomes" id="UP000092461">
    <property type="component" value="Unassembled WGS sequence"/>
</dbReference>
<feature type="region of interest" description="Disordered" evidence="1">
    <location>
        <begin position="255"/>
        <end position="276"/>
    </location>
</feature>
<protein>
    <submittedName>
        <fullName evidence="2 3">Uncharacterized protein</fullName>
    </submittedName>
</protein>
<sequence length="295" mass="32831">MDNQESISSARSLPQWMRTRMDNRIDATDIPFSPPTHDESFFYVRYPAAEKKRQGELSQQLKTALEDAGGMSSVTRTQDFSKHTDQCKMFLDGANQSAKSMGTQLRPHGTDDGFKGAGAACGSSIVRMAQTMVKTRPFTRGFTVANFEEASPDADFPAINPEEDFAIANSIQNKMRRGSKSLPASPMGSPKTARKMNQNPYFTTNQTTLMIGDQKKWNLSDFLGLQRKTALSTQSVVSQIDENAEEALEMDSKFTNLDQDRLDGNNQGKNTEPPTVLKAKPSELREMNFWSPTSM</sequence>
<dbReference type="VEuPathDB" id="VectorBase:LLOJ004728"/>
<dbReference type="EnsemblMetazoa" id="LLOJ004728-RA">
    <property type="protein sequence ID" value="LLOJ004728-PA"/>
    <property type="gene ID" value="LLOJ004728"/>
</dbReference>
<reference evidence="3" key="3">
    <citation type="submission" date="2020-05" db="UniProtKB">
        <authorList>
            <consortium name="EnsemblMetazoa"/>
        </authorList>
    </citation>
    <scope>IDENTIFICATION</scope>
    <source>
        <strain evidence="3">Jacobina</strain>
    </source>
</reference>
<dbReference type="KEGG" id="lll:129797102"/>
<dbReference type="RefSeq" id="XP_055695395.1">
    <property type="nucleotide sequence ID" value="XM_055839420.1"/>
</dbReference>
<dbReference type="RefSeq" id="XP_055695403.1">
    <property type="nucleotide sequence ID" value="XM_055839428.1"/>
</dbReference>
<evidence type="ECO:0000313" key="4">
    <source>
        <dbReference type="Proteomes" id="UP000092461"/>
    </source>
</evidence>
<feature type="compositionally biased region" description="Polar residues" evidence="1">
    <location>
        <begin position="264"/>
        <end position="273"/>
    </location>
</feature>
<evidence type="ECO:0000256" key="1">
    <source>
        <dbReference type="SAM" id="MobiDB-lite"/>
    </source>
</evidence>
<dbReference type="GeneID" id="129797102"/>
<evidence type="ECO:0000313" key="2">
    <source>
        <dbReference type="EMBL" id="MBC1172780.1"/>
    </source>
</evidence>
<dbReference type="AlphaFoldDB" id="A0A1B0CJM5"/>
<reference evidence="2" key="2">
    <citation type="journal article" date="2020" name="BMC">
        <title>Leishmania infection induces a limited differential gene expression in the sand fly midgut.</title>
        <authorList>
            <person name="Coutinho-Abreu I.V."/>
            <person name="Serafim T.D."/>
            <person name="Meneses C."/>
            <person name="Kamhawi S."/>
            <person name="Oliveira F."/>
            <person name="Valenzuela J.G."/>
        </authorList>
    </citation>
    <scope>NUCLEOTIDE SEQUENCE</scope>
    <source>
        <strain evidence="2">Jacobina</strain>
        <tissue evidence="2">Midgut</tissue>
    </source>
</reference>
<dbReference type="EMBL" id="GITU01004077">
    <property type="protein sequence ID" value="MBC1172780.1"/>
    <property type="molecule type" value="Transcribed_RNA"/>
</dbReference>
<evidence type="ECO:0000313" key="3">
    <source>
        <dbReference type="EnsemblMetazoa" id="LLOJ004728-PA"/>
    </source>
</evidence>
<dbReference type="VEuPathDB" id="VectorBase:LLONM1_000627"/>
<dbReference type="OrthoDB" id="8192147at2759"/>